<sequence>MAFDEFSAPSPTALFSEAFFSSLTFEQALDLNYLTIAPIHFVSSWSFSSEVQLSGAATLILPHEVVPCMASIQPILSAMQGAYAKGMRSVKMSHPSAHGVTSSHYHFSKVRLFKSINYHADHVSGAKNLINHFQAYPALIPPEFLQALKNLRICSSVKGFYTSTFPLYRLQDFLGENWLQEDLVNALSELLYFRSHADTNSSGVPPTFLFLPT</sequence>
<accession>A0A9P5N878</accession>
<name>A0A9P5N878_GYMJU</name>
<evidence type="ECO:0000313" key="2">
    <source>
        <dbReference type="Proteomes" id="UP000724874"/>
    </source>
</evidence>
<organism evidence="1 2">
    <name type="scientific">Gymnopilus junonius</name>
    <name type="common">Spectacular rustgill mushroom</name>
    <name type="synonym">Gymnopilus spectabilis subsp. junonius</name>
    <dbReference type="NCBI Taxonomy" id="109634"/>
    <lineage>
        <taxon>Eukaryota</taxon>
        <taxon>Fungi</taxon>
        <taxon>Dikarya</taxon>
        <taxon>Basidiomycota</taxon>
        <taxon>Agaricomycotina</taxon>
        <taxon>Agaricomycetes</taxon>
        <taxon>Agaricomycetidae</taxon>
        <taxon>Agaricales</taxon>
        <taxon>Agaricineae</taxon>
        <taxon>Hymenogastraceae</taxon>
        <taxon>Gymnopilus</taxon>
    </lineage>
</organism>
<dbReference type="Proteomes" id="UP000724874">
    <property type="component" value="Unassembled WGS sequence"/>
</dbReference>
<feature type="non-terminal residue" evidence="1">
    <location>
        <position position="1"/>
    </location>
</feature>
<protein>
    <submittedName>
        <fullName evidence="1">Uncharacterized protein</fullName>
    </submittedName>
</protein>
<reference evidence="1" key="1">
    <citation type="submission" date="2020-11" db="EMBL/GenBank/DDBJ databases">
        <authorList>
            <consortium name="DOE Joint Genome Institute"/>
            <person name="Ahrendt S."/>
            <person name="Riley R."/>
            <person name="Andreopoulos W."/>
            <person name="LaButti K."/>
            <person name="Pangilinan J."/>
            <person name="Ruiz-duenas F.J."/>
            <person name="Barrasa J.M."/>
            <person name="Sanchez-Garcia M."/>
            <person name="Camarero S."/>
            <person name="Miyauchi S."/>
            <person name="Serrano A."/>
            <person name="Linde D."/>
            <person name="Babiker R."/>
            <person name="Drula E."/>
            <person name="Ayuso-Fernandez I."/>
            <person name="Pacheco R."/>
            <person name="Padilla G."/>
            <person name="Ferreira P."/>
            <person name="Barriuso J."/>
            <person name="Kellner H."/>
            <person name="Castanera R."/>
            <person name="Alfaro M."/>
            <person name="Ramirez L."/>
            <person name="Pisabarro A.G."/>
            <person name="Kuo A."/>
            <person name="Tritt A."/>
            <person name="Lipzen A."/>
            <person name="He G."/>
            <person name="Yan M."/>
            <person name="Ng V."/>
            <person name="Cullen D."/>
            <person name="Martin F."/>
            <person name="Rosso M.-N."/>
            <person name="Henrissat B."/>
            <person name="Hibbett D."/>
            <person name="Martinez A.T."/>
            <person name="Grigoriev I.V."/>
        </authorList>
    </citation>
    <scope>NUCLEOTIDE SEQUENCE</scope>
    <source>
        <strain evidence="1">AH 44721</strain>
    </source>
</reference>
<gene>
    <name evidence="1" type="ORF">CPB84DRAFT_1692189</name>
</gene>
<dbReference type="OrthoDB" id="3048892at2759"/>
<proteinExistence type="predicted"/>
<dbReference type="EMBL" id="JADNYJ010000304">
    <property type="protein sequence ID" value="KAF8871474.1"/>
    <property type="molecule type" value="Genomic_DNA"/>
</dbReference>
<comment type="caution">
    <text evidence="1">The sequence shown here is derived from an EMBL/GenBank/DDBJ whole genome shotgun (WGS) entry which is preliminary data.</text>
</comment>
<keyword evidence="2" id="KW-1185">Reference proteome</keyword>
<evidence type="ECO:0000313" key="1">
    <source>
        <dbReference type="EMBL" id="KAF8871474.1"/>
    </source>
</evidence>
<dbReference type="AlphaFoldDB" id="A0A9P5N878"/>